<sequence>MKITRSVVLAGVLVALSGCVTFPTAESRQVKVLWNDSDALRGCEHLGTVIGSEGHFYDYWLHADKDMVWGAVNQMRIKTAAQGGDTLYLYEPFGFMSSVTMMGNVYRCDSTGTAQAPAEIELEAVDIQAEPATNGSTL</sequence>
<organism evidence="1 2">
    <name type="scientific">Photobacterium aquae</name>
    <dbReference type="NCBI Taxonomy" id="1195763"/>
    <lineage>
        <taxon>Bacteria</taxon>
        <taxon>Pseudomonadati</taxon>
        <taxon>Pseudomonadota</taxon>
        <taxon>Gammaproteobacteria</taxon>
        <taxon>Vibrionales</taxon>
        <taxon>Vibrionaceae</taxon>
        <taxon>Photobacterium</taxon>
    </lineage>
</organism>
<dbReference type="AlphaFoldDB" id="A0A0J1JYW8"/>
<protein>
    <submittedName>
        <fullName evidence="1">Membrane protein</fullName>
    </submittedName>
</protein>
<comment type="caution">
    <text evidence="1">The sequence shown here is derived from an EMBL/GenBank/DDBJ whole genome shotgun (WGS) entry which is preliminary data.</text>
</comment>
<keyword evidence="2" id="KW-1185">Reference proteome</keyword>
<accession>A0A0J1JYW8</accession>
<dbReference type="Proteomes" id="UP000036097">
    <property type="component" value="Unassembled WGS sequence"/>
</dbReference>
<name>A0A0J1JYW8_9GAMM</name>
<proteinExistence type="predicted"/>
<dbReference type="EMBL" id="LDOT01000005">
    <property type="protein sequence ID" value="KLV07432.1"/>
    <property type="molecule type" value="Genomic_DNA"/>
</dbReference>
<evidence type="ECO:0000313" key="2">
    <source>
        <dbReference type="Proteomes" id="UP000036097"/>
    </source>
</evidence>
<dbReference type="Pfam" id="PF13698">
    <property type="entry name" value="DUF4156"/>
    <property type="match status" value="1"/>
</dbReference>
<evidence type="ECO:0000313" key="1">
    <source>
        <dbReference type="EMBL" id="KLV07432.1"/>
    </source>
</evidence>
<dbReference type="InterPro" id="IPR025294">
    <property type="entry name" value="DUF4156"/>
</dbReference>
<dbReference type="PATRIC" id="fig|1195763.3.peg.1068"/>
<reference evidence="1 2" key="1">
    <citation type="submission" date="2015-05" db="EMBL/GenBank/DDBJ databases">
        <title>Photobacterium galathea sp. nov.</title>
        <authorList>
            <person name="Machado H."/>
            <person name="Gram L."/>
        </authorList>
    </citation>
    <scope>NUCLEOTIDE SEQUENCE [LARGE SCALE GENOMIC DNA]</scope>
    <source>
        <strain evidence="1 2">CGMCC 1.12159</strain>
    </source>
</reference>
<dbReference type="RefSeq" id="WP_047877773.1">
    <property type="nucleotide sequence ID" value="NZ_LDOT01000005.1"/>
</dbReference>
<gene>
    <name evidence="1" type="ORF">ABT56_05035</name>
</gene>
<dbReference type="PROSITE" id="PS51257">
    <property type="entry name" value="PROKAR_LIPOPROTEIN"/>
    <property type="match status" value="1"/>
</dbReference>
<dbReference type="OrthoDB" id="6265533at2"/>